<dbReference type="OrthoDB" id="19493at2759"/>
<dbReference type="GO" id="GO:0031084">
    <property type="term" value="C:BLOC-2 complex"/>
    <property type="evidence" value="ECO:0007669"/>
    <property type="project" value="UniProtKB-UniRule"/>
</dbReference>
<reference evidence="4 5" key="1">
    <citation type="submission" date="2018-01" db="EMBL/GenBank/DDBJ databases">
        <title>Comparison of the Chinese Bamboo Partridge and Red Junglefowl genome sequences highlights the importance of demography in genome evolution.</title>
        <authorList>
            <person name="Tiley G.P."/>
            <person name="Kimball R.T."/>
            <person name="Braun E.L."/>
            <person name="Burleigh J.G."/>
        </authorList>
    </citation>
    <scope>NUCLEOTIDE SEQUENCE [LARGE SCALE GENOMIC DNA]</scope>
    <source>
        <strain evidence="4">RTK389</strain>
        <tissue evidence="4">Blood</tissue>
    </source>
</reference>
<dbReference type="AlphaFoldDB" id="A0A2P4T4P5"/>
<proteinExistence type="inferred from homology"/>
<feature type="domain" description="HPS5 TPR" evidence="3">
    <location>
        <begin position="504"/>
        <end position="730"/>
    </location>
</feature>
<feature type="region of interest" description="Disordered" evidence="2">
    <location>
        <begin position="361"/>
        <end position="398"/>
    </location>
</feature>
<evidence type="ECO:0000313" key="5">
    <source>
        <dbReference type="Proteomes" id="UP000237246"/>
    </source>
</evidence>
<dbReference type="EMBL" id="PPHD01008915">
    <property type="protein sequence ID" value="POI31337.1"/>
    <property type="molecule type" value="Genomic_DNA"/>
</dbReference>
<comment type="subcellular location">
    <subcellularLocation>
        <location evidence="1">Cytoplasm</location>
        <location evidence="1">Cytosol</location>
    </subcellularLocation>
</comment>
<sequence>MASVSPVPTAVPDSYSHVLAELECLDPLLSALRLDSARLKCTCITVSRKWLALGTSGGGLNLIQKDGWKQRLFLTHKEGAISRVACCLHDEDYVAVATRTDPHYASSICSAQSLSFPKLLYLTEHYVLTWTERGIYIFIPQSVQVLLWSEVKDIQDIAVHKNELFCLHTNGKVARFSLLLVDRCIERLMRRGFWTLAARARKNLPLEKLEHLKSQLDASAQQDLISHLEELILKLEPLDSACSSRRSSISSHESFSVLDSGIYRVISRRGSQSDDDSCSLHSQTFSEDERLKEFHAHQEDEQVELDSASHASVTIEADRSETFLPFSIPLSFRSPSPLVSLQAVKESVSSFVRKTTEKIGTLHVSPDSRGKPEAKDDEQQQEASVNLVASPQEEREGKLQDPLVLLQPQCMKRVLQEWLVYLEAKFGSKEHSASSVEKSKTICAEEQREVLEENLQGNPNGGDVVGKEPDCMEEDCTENKDEICESQTIHENSTDLKGLLDGCFQVSPPCDLEPDVHKDLVELTTLCFELRVFSCGNGAAEESSDQNLPPAASWTFACRFIQNYFFLLDLKRLKQYIITMYTSSPNVWETYITGLKELTCHSPVTLAMENEDMLKILKQLHDLGPWDDSPLLLVHAQRLYEKFGETALRPLTKFYPSIVPSDIKQLCRNNPAHFLAYLDSLLKSVPEDTRSSLLRSLLQPESVRLDWLCLAVSHDAPQRANTVDAEGNPSLDRIFDSWKSLLSYLRFWPGYLFLCLELDRRIEAFTNIAHLDDLSLLNEEDGSIPETTEEWKFLLRLAQNHSSAFHNDGPQNGNAVSSSGSPSWPNCITVENVALLLAKTIGPNRALPLLQECGLMLELSERFTGVCEILKIAEKRQRALIQSMLDKCDRFLWSQQA</sequence>
<evidence type="ECO:0000256" key="1">
    <source>
        <dbReference type="PIRNR" id="PIRNR037475"/>
    </source>
</evidence>
<evidence type="ECO:0000256" key="2">
    <source>
        <dbReference type="SAM" id="MobiDB-lite"/>
    </source>
</evidence>
<comment type="similarity">
    <text evidence="1">Belongs to the HPS5 family.</text>
</comment>
<dbReference type="Proteomes" id="UP000237246">
    <property type="component" value="Unassembled WGS sequence"/>
</dbReference>
<dbReference type="GO" id="GO:0048066">
    <property type="term" value="P:developmental pigmentation"/>
    <property type="evidence" value="ECO:0007669"/>
    <property type="project" value="TreeGrafter"/>
</dbReference>
<dbReference type="InterPro" id="IPR056445">
    <property type="entry name" value="TPR_HPS5"/>
</dbReference>
<keyword evidence="5" id="KW-1185">Reference proteome</keyword>
<dbReference type="Pfam" id="PF23758">
    <property type="entry name" value="TPR_HPS5"/>
    <property type="match status" value="2"/>
</dbReference>
<evidence type="ECO:0000313" key="4">
    <source>
        <dbReference type="EMBL" id="POI31337.1"/>
    </source>
</evidence>
<gene>
    <name evidence="4" type="ORF">CIB84_004912</name>
</gene>
<comment type="caution">
    <text evidence="4">The sequence shown here is derived from an EMBL/GenBank/DDBJ whole genome shotgun (WGS) entry which is preliminary data.</text>
</comment>
<dbReference type="InterPro" id="IPR035431">
    <property type="entry name" value="HPS5"/>
</dbReference>
<dbReference type="GO" id="GO:0005829">
    <property type="term" value="C:cytosol"/>
    <property type="evidence" value="ECO:0007669"/>
    <property type="project" value="UniProtKB-SubCell"/>
</dbReference>
<organism evidence="4 5">
    <name type="scientific">Bambusicola thoracicus</name>
    <name type="common">Chinese bamboo-partridge</name>
    <name type="synonym">Perdix thoracica</name>
    <dbReference type="NCBI Taxonomy" id="9083"/>
    <lineage>
        <taxon>Eukaryota</taxon>
        <taxon>Metazoa</taxon>
        <taxon>Chordata</taxon>
        <taxon>Craniata</taxon>
        <taxon>Vertebrata</taxon>
        <taxon>Euteleostomi</taxon>
        <taxon>Archelosauria</taxon>
        <taxon>Archosauria</taxon>
        <taxon>Dinosauria</taxon>
        <taxon>Saurischia</taxon>
        <taxon>Theropoda</taxon>
        <taxon>Coelurosauria</taxon>
        <taxon>Aves</taxon>
        <taxon>Neognathae</taxon>
        <taxon>Galloanserae</taxon>
        <taxon>Galliformes</taxon>
        <taxon>Phasianidae</taxon>
        <taxon>Perdicinae</taxon>
        <taxon>Bambusicola</taxon>
    </lineage>
</organism>
<comment type="function">
    <text evidence="1">May regulate the synthesis and function of lysosomes and of highly specialized organelles, such as melanosomes and platelet dense granules.</text>
</comment>
<protein>
    <recommendedName>
        <fullName evidence="1">Hermansky-Pudlak syndrome 5 protein homolog</fullName>
    </recommendedName>
</protein>
<dbReference type="PANTHER" id="PTHR23287:SF18">
    <property type="entry name" value="BLOC-2 COMPLEX MEMBER HPS5"/>
    <property type="match status" value="1"/>
</dbReference>
<evidence type="ECO:0000259" key="3">
    <source>
        <dbReference type="Pfam" id="PF23758"/>
    </source>
</evidence>
<feature type="domain" description="HPS5 TPR" evidence="3">
    <location>
        <begin position="744"/>
        <end position="868"/>
    </location>
</feature>
<feature type="compositionally biased region" description="Basic and acidic residues" evidence="2">
    <location>
        <begin position="366"/>
        <end position="378"/>
    </location>
</feature>
<comment type="subunit">
    <text evidence="1">Component of the biogenesis of lysosome-related organelles complex-2 (or BLOC2) composed of HPS3, HPS5 and HPS6.</text>
</comment>
<keyword evidence="1" id="KW-0963">Cytoplasm</keyword>
<accession>A0A2P4T4P5</accession>
<name>A0A2P4T4P5_BAMTH</name>
<dbReference type="PANTHER" id="PTHR23287">
    <property type="entry name" value="RUBY-EYE2-LIKE PROTEIN"/>
    <property type="match status" value="1"/>
</dbReference>
<dbReference type="PIRSF" id="PIRSF037475">
    <property type="entry name" value="BLOC-2_complex_Hps5"/>
    <property type="match status" value="1"/>
</dbReference>